<reference evidence="4 6" key="2">
    <citation type="submission" date="2018-12" db="EMBL/GenBank/DDBJ databases">
        <authorList>
            <consortium name="Pathogen Informatics"/>
        </authorList>
    </citation>
    <scope>NUCLEOTIDE SEQUENCE [LARGE SCALE GENOMIC DNA]</scope>
    <source>
        <strain evidence="4 6">NCTC11976</strain>
    </source>
</reference>
<keyword evidence="2" id="KW-0812">Transmembrane</keyword>
<evidence type="ECO:0000313" key="5">
    <source>
        <dbReference type="Proteomes" id="UP000054921"/>
    </source>
</evidence>
<evidence type="ECO:0000313" key="3">
    <source>
        <dbReference type="EMBL" id="KTC79069.1"/>
    </source>
</evidence>
<dbReference type="Proteomes" id="UP000277577">
    <property type="component" value="Chromosome"/>
</dbReference>
<dbReference type="PATRIC" id="fig|28084.5.peg.1179"/>
<feature type="region of interest" description="Disordered" evidence="1">
    <location>
        <begin position="1"/>
        <end position="20"/>
    </location>
</feature>
<dbReference type="STRING" id="28084.Lche_1089"/>
<feature type="transmembrane region" description="Helical" evidence="2">
    <location>
        <begin position="182"/>
        <end position="208"/>
    </location>
</feature>
<sequence length="396" mass="45337">MFGLFSKGKNKANDEFDLEDQPLIASEKEENDEIQTLIGDKPNYPEIEPIGKYETLLTELDFRQRDLNRCIELINAEPKLTSAQKSSIKKVATTTLLSGAWGGGSSYLIHDFVTRCAKRSQLEDLWKNLIVSTYNGRGSTCYELNGSLMDPNYSIADECSLHDDIRPGECIQLHNEYCSEAMIYYILPEGIGVAFAGIIFLFLLYLVLCSLYQLMKSCQQDSHSPQIDQCLSHENLYLLKYYAEDHLPIRNSMTKKELITRLEHSIAEDVTFIKYCLELKKHAHYLFYISNRLIEINGIEIPYEVAESIFLDATKHINIAEIEKTKKNNEECEGEKETGSEKIQNNSCETGQYLLKKDTKLKTELFARFFSRAAVVPEVDSKNHSIIESNILQVFR</sequence>
<reference evidence="3 5" key="1">
    <citation type="submission" date="2015-11" db="EMBL/GenBank/DDBJ databases">
        <title>Genomic analysis of 38 Legionella species identifies large and diverse effector repertoires.</title>
        <authorList>
            <person name="Burstein D."/>
            <person name="Amaro F."/>
            <person name="Zusman T."/>
            <person name="Lifshitz Z."/>
            <person name="Cohen O."/>
            <person name="Gilbert J.A."/>
            <person name="Pupko T."/>
            <person name="Shuman H.A."/>
            <person name="Segal G."/>
        </authorList>
    </citation>
    <scope>NUCLEOTIDE SEQUENCE [LARGE SCALE GENOMIC DNA]</scope>
    <source>
        <strain evidence="3 5">ORW</strain>
    </source>
</reference>
<accession>A0A0W0S7R7</accession>
<dbReference type="AlphaFoldDB" id="A0A0W0S7R7"/>
<gene>
    <name evidence="3" type="ORF">Lche_1089</name>
    <name evidence="4" type="ORF">NCTC11976_01733</name>
</gene>
<evidence type="ECO:0000313" key="4">
    <source>
        <dbReference type="EMBL" id="VEB36485.1"/>
    </source>
</evidence>
<keyword evidence="2" id="KW-0472">Membrane</keyword>
<keyword evidence="2" id="KW-1133">Transmembrane helix</keyword>
<evidence type="ECO:0000313" key="6">
    <source>
        <dbReference type="Proteomes" id="UP000277577"/>
    </source>
</evidence>
<evidence type="ECO:0000256" key="1">
    <source>
        <dbReference type="SAM" id="MobiDB-lite"/>
    </source>
</evidence>
<proteinExistence type="predicted"/>
<dbReference type="EMBL" id="LNXW01000013">
    <property type="protein sequence ID" value="KTC79069.1"/>
    <property type="molecule type" value="Genomic_DNA"/>
</dbReference>
<keyword evidence="6" id="KW-1185">Reference proteome</keyword>
<evidence type="ECO:0000256" key="2">
    <source>
        <dbReference type="SAM" id="Phobius"/>
    </source>
</evidence>
<dbReference type="Proteomes" id="UP000054921">
    <property type="component" value="Unassembled WGS sequence"/>
</dbReference>
<organism evidence="3 5">
    <name type="scientific">Legionella cherrii</name>
    <dbReference type="NCBI Taxonomy" id="28084"/>
    <lineage>
        <taxon>Bacteria</taxon>
        <taxon>Pseudomonadati</taxon>
        <taxon>Pseudomonadota</taxon>
        <taxon>Gammaproteobacteria</taxon>
        <taxon>Legionellales</taxon>
        <taxon>Legionellaceae</taxon>
        <taxon>Legionella</taxon>
    </lineage>
</organism>
<dbReference type="EMBL" id="LR134173">
    <property type="protein sequence ID" value="VEB36485.1"/>
    <property type="molecule type" value="Genomic_DNA"/>
</dbReference>
<dbReference type="RefSeq" id="WP_028382123.1">
    <property type="nucleotide sequence ID" value="NZ_CAAAIT010000002.1"/>
</dbReference>
<protein>
    <submittedName>
        <fullName evidence="3">Uncharacterized protein</fullName>
    </submittedName>
</protein>
<name>A0A0W0S7R7_9GAMM</name>